<evidence type="ECO:0000313" key="8">
    <source>
        <dbReference type="EMBL" id="MBU3076477.1"/>
    </source>
</evidence>
<dbReference type="PANTHER" id="PTHR45453:SF1">
    <property type="entry name" value="PHOSPHATE REGULON SENSOR PROTEIN PHOR"/>
    <property type="match status" value="1"/>
</dbReference>
<reference evidence="8 9" key="1">
    <citation type="submission" date="2021-06" db="EMBL/GenBank/DDBJ databases">
        <title>Sphingomonas sp. XMGL2, whole genome shotgun sequencing project.</title>
        <authorList>
            <person name="Zhao G."/>
            <person name="Shen L."/>
        </authorList>
    </citation>
    <scope>NUCLEOTIDE SEQUENCE [LARGE SCALE GENOMIC DNA]</scope>
    <source>
        <strain evidence="8 9">XMGL2</strain>
    </source>
</reference>
<dbReference type="SMART" id="SM00387">
    <property type="entry name" value="HATPase_c"/>
    <property type="match status" value="1"/>
</dbReference>
<dbReference type="InterPro" id="IPR003661">
    <property type="entry name" value="HisK_dim/P_dom"/>
</dbReference>
<evidence type="ECO:0000256" key="6">
    <source>
        <dbReference type="ARBA" id="ARBA00023012"/>
    </source>
</evidence>
<evidence type="ECO:0000313" key="9">
    <source>
        <dbReference type="Proteomes" id="UP000776276"/>
    </source>
</evidence>
<evidence type="ECO:0000256" key="3">
    <source>
        <dbReference type="ARBA" id="ARBA00022553"/>
    </source>
</evidence>
<dbReference type="SMART" id="SM00388">
    <property type="entry name" value="HisKA"/>
    <property type="match status" value="1"/>
</dbReference>
<dbReference type="EC" id="2.7.13.3" evidence="2"/>
<dbReference type="PANTHER" id="PTHR45453">
    <property type="entry name" value="PHOSPHATE REGULON SENSOR PROTEIN PHOR"/>
    <property type="match status" value="1"/>
</dbReference>
<keyword evidence="9" id="KW-1185">Reference proteome</keyword>
<comment type="catalytic activity">
    <reaction evidence="1">
        <text>ATP + protein L-histidine = ADP + protein N-phospho-L-histidine.</text>
        <dbReference type="EC" id="2.7.13.3"/>
    </reaction>
</comment>
<keyword evidence="4" id="KW-0808">Transferase</keyword>
<dbReference type="Pfam" id="PF00512">
    <property type="entry name" value="HisKA"/>
    <property type="match status" value="1"/>
</dbReference>
<dbReference type="Pfam" id="PF02518">
    <property type="entry name" value="HATPase_c"/>
    <property type="match status" value="1"/>
</dbReference>
<dbReference type="InterPro" id="IPR005467">
    <property type="entry name" value="His_kinase_dom"/>
</dbReference>
<evidence type="ECO:0000256" key="5">
    <source>
        <dbReference type="ARBA" id="ARBA00022777"/>
    </source>
</evidence>
<keyword evidence="3" id="KW-0597">Phosphoprotein</keyword>
<dbReference type="InterPro" id="IPR050351">
    <property type="entry name" value="BphY/WalK/GraS-like"/>
</dbReference>
<evidence type="ECO:0000256" key="1">
    <source>
        <dbReference type="ARBA" id="ARBA00000085"/>
    </source>
</evidence>
<dbReference type="RefSeq" id="WP_216318741.1">
    <property type="nucleotide sequence ID" value="NZ_JAHKRT010000001.1"/>
</dbReference>
<name>A0ABS6BFW8_9SPHN</name>
<dbReference type="Pfam" id="PF13188">
    <property type="entry name" value="PAS_8"/>
    <property type="match status" value="1"/>
</dbReference>
<feature type="domain" description="Histidine kinase" evidence="7">
    <location>
        <begin position="178"/>
        <end position="398"/>
    </location>
</feature>
<evidence type="ECO:0000256" key="2">
    <source>
        <dbReference type="ARBA" id="ARBA00012438"/>
    </source>
</evidence>
<dbReference type="InterPro" id="IPR000014">
    <property type="entry name" value="PAS"/>
</dbReference>
<evidence type="ECO:0000256" key="4">
    <source>
        <dbReference type="ARBA" id="ARBA00022679"/>
    </source>
</evidence>
<evidence type="ECO:0000259" key="7">
    <source>
        <dbReference type="PROSITE" id="PS50109"/>
    </source>
</evidence>
<comment type="caution">
    <text evidence="8">The sequence shown here is derived from an EMBL/GenBank/DDBJ whole genome shotgun (WGS) entry which is preliminary data.</text>
</comment>
<protein>
    <recommendedName>
        <fullName evidence="2">histidine kinase</fullName>
        <ecNumber evidence="2">2.7.13.3</ecNumber>
    </recommendedName>
</protein>
<dbReference type="Proteomes" id="UP000776276">
    <property type="component" value="Unassembled WGS sequence"/>
</dbReference>
<keyword evidence="6" id="KW-0902">Two-component regulatory system</keyword>
<gene>
    <name evidence="8" type="ORF">KOF26_01255</name>
</gene>
<sequence>MSAPLRILIASLCLLGAGLITALSGASLPALTALVLGLVAGTLLVLPAPREAPAPAPPIEADVEIEATIADVIEAIDDPLLIIHKRTVTNANAAARTLLGQHIVGEDARIAIRHPDAASRLAGPPARVRGVALSGLGGRESRWQLGITPLPGEGRLVHLVDRSAAHAAETMRVDFVANASHELRTPLATLLGFIETLADPGGPDDLATRQRFLGIMLGEARRMRQLVDDLISLSRVEADRHRAPDTPLALAPLAVSVAESMRVAAGEAAGTFVVEAGEGLPPVAGDEAQLSQLLHNLLGNALKYRRPGTPVRVRIAPAATGFIKLSVSDEGEGISPEHLPRLTERFYRVDTGRSRTMGGTGLGLAIVKHIVERHRGRLDIASKVGVGTVVTVLLPEAGALSQKRNENVIEIGSDAA</sequence>
<organism evidence="8 9">
    <name type="scientific">Sphingomonas quercus</name>
    <dbReference type="NCBI Taxonomy" id="2842451"/>
    <lineage>
        <taxon>Bacteria</taxon>
        <taxon>Pseudomonadati</taxon>
        <taxon>Pseudomonadota</taxon>
        <taxon>Alphaproteobacteria</taxon>
        <taxon>Sphingomonadales</taxon>
        <taxon>Sphingomonadaceae</taxon>
        <taxon>Sphingomonas</taxon>
    </lineage>
</organism>
<dbReference type="InterPro" id="IPR003594">
    <property type="entry name" value="HATPase_dom"/>
</dbReference>
<proteinExistence type="predicted"/>
<dbReference type="CDD" id="cd00082">
    <property type="entry name" value="HisKA"/>
    <property type="match status" value="1"/>
</dbReference>
<accession>A0ABS6BFW8</accession>
<dbReference type="EMBL" id="JAHKRT010000001">
    <property type="protein sequence ID" value="MBU3076477.1"/>
    <property type="molecule type" value="Genomic_DNA"/>
</dbReference>
<keyword evidence="5" id="KW-0418">Kinase</keyword>
<dbReference type="PROSITE" id="PS50109">
    <property type="entry name" value="HIS_KIN"/>
    <property type="match status" value="1"/>
</dbReference>